<dbReference type="SUPFAM" id="SSF81383">
    <property type="entry name" value="F-box domain"/>
    <property type="match status" value="1"/>
</dbReference>
<dbReference type="Gene3D" id="2.130.10.10">
    <property type="entry name" value="YVTN repeat-like/Quinoprotein amine dehydrogenase"/>
    <property type="match status" value="1"/>
</dbReference>
<feature type="domain" description="F-box" evidence="2">
    <location>
        <begin position="30"/>
        <end position="76"/>
    </location>
</feature>
<name>A0AAV9VFP1_9PEZI</name>
<gene>
    <name evidence="3" type="ORF">TWF730_006917</name>
</gene>
<keyword evidence="4" id="KW-1185">Reference proteome</keyword>
<dbReference type="PROSITE" id="PS50181">
    <property type="entry name" value="FBOX"/>
    <property type="match status" value="1"/>
</dbReference>
<accession>A0AAV9VFP1</accession>
<comment type="caution">
    <text evidence="3">The sequence shown here is derived from an EMBL/GenBank/DDBJ whole genome shotgun (WGS) entry which is preliminary data.</text>
</comment>
<evidence type="ECO:0000256" key="1">
    <source>
        <dbReference type="SAM" id="MobiDB-lite"/>
    </source>
</evidence>
<protein>
    <recommendedName>
        <fullName evidence="2">F-box domain-containing protein</fullName>
    </recommendedName>
</protein>
<dbReference type="Proteomes" id="UP001373714">
    <property type="component" value="Unassembled WGS sequence"/>
</dbReference>
<dbReference type="Pfam" id="PF12937">
    <property type="entry name" value="F-box-like"/>
    <property type="match status" value="1"/>
</dbReference>
<feature type="region of interest" description="Disordered" evidence="1">
    <location>
        <begin position="132"/>
        <end position="161"/>
    </location>
</feature>
<evidence type="ECO:0000313" key="3">
    <source>
        <dbReference type="EMBL" id="KAK6360795.1"/>
    </source>
</evidence>
<proteinExistence type="predicted"/>
<dbReference type="InterPro" id="IPR015943">
    <property type="entry name" value="WD40/YVTN_repeat-like_dom_sf"/>
</dbReference>
<dbReference type="SMART" id="SM00256">
    <property type="entry name" value="FBOX"/>
    <property type="match status" value="1"/>
</dbReference>
<dbReference type="Pfam" id="PF25499">
    <property type="entry name" value="Beta-prop_pof12"/>
    <property type="match status" value="1"/>
</dbReference>
<reference evidence="3 4" key="1">
    <citation type="submission" date="2019-10" db="EMBL/GenBank/DDBJ databases">
        <authorList>
            <person name="Palmer J.M."/>
        </authorList>
    </citation>
    <scope>NUCLEOTIDE SEQUENCE [LARGE SCALE GENOMIC DNA]</scope>
    <source>
        <strain evidence="3 4">TWF730</strain>
    </source>
</reference>
<evidence type="ECO:0000259" key="2">
    <source>
        <dbReference type="PROSITE" id="PS50181"/>
    </source>
</evidence>
<sequence>MAKRRRITDDDPAEPTIGREPSLKRRYFGKSHLLALPQELILRVLHFLPVQSLFTVSRTSRKLHGLASDQQLWKTKFWAKFVLPRLQRRARLSLPDSYGSREPEPGIATDWKLWLEDHVLLQEERDLAALVPSSTGSTPVKQSNAVNGHAQTPSVKQSSAKKSTLDWKAKFRLRSNWQRGVAQSSPVVLLNSVPRNKNQAPPIVGKFYEGYFFSADTQNGIRVFGRKGNSEERVELARRATRLGDPVCINLEESLLNDASRKRHKFRGIDFVIGYHNGSYGIYHFDPVSGRLCDKYLKHRFDDANSIEFIAFQFPYLLTMTGVNGLSIISFHCSMKKKGSSGSESRPPAPDEPFLPPDVVKTLHIDTSWITSCLSLRKDAVSNNIIGTAVCSVRSVVVGTTIAIQEFLLSGEKPELLESQTASPPMHDALDHVFFGRAAQLAFTAPTCVSYRYPFVMTSHADNTLVLYNIFTNEEGKLEILSGHRLWGHNASVMSVEVGLRKAVSVDRRGEVRFWDLQGRSERSYGRDRSTRLIGSGDPLSLNIGGVHDFPRERCAVGFGEENVVILERVNDSEKDKAGVSLLVYDFT</sequence>
<dbReference type="AlphaFoldDB" id="A0AAV9VFP1"/>
<organism evidence="3 4">
    <name type="scientific">Orbilia blumenaviensis</name>
    <dbReference type="NCBI Taxonomy" id="1796055"/>
    <lineage>
        <taxon>Eukaryota</taxon>
        <taxon>Fungi</taxon>
        <taxon>Dikarya</taxon>
        <taxon>Ascomycota</taxon>
        <taxon>Pezizomycotina</taxon>
        <taxon>Orbiliomycetes</taxon>
        <taxon>Orbiliales</taxon>
        <taxon>Orbiliaceae</taxon>
        <taxon>Orbilia</taxon>
    </lineage>
</organism>
<dbReference type="InterPro" id="IPR001810">
    <property type="entry name" value="F-box_dom"/>
</dbReference>
<evidence type="ECO:0000313" key="4">
    <source>
        <dbReference type="Proteomes" id="UP001373714"/>
    </source>
</evidence>
<dbReference type="InterPro" id="IPR036047">
    <property type="entry name" value="F-box-like_dom_sf"/>
</dbReference>
<dbReference type="EMBL" id="JAVHNS010000003">
    <property type="protein sequence ID" value="KAK6360795.1"/>
    <property type="molecule type" value="Genomic_DNA"/>
</dbReference>
<dbReference type="Gene3D" id="1.20.1280.50">
    <property type="match status" value="1"/>
</dbReference>